<evidence type="ECO:0000256" key="2">
    <source>
        <dbReference type="ARBA" id="ARBA00023134"/>
    </source>
</evidence>
<dbReference type="SMART" id="SM00175">
    <property type="entry name" value="RAB"/>
    <property type="match status" value="1"/>
</dbReference>
<dbReference type="PRINTS" id="PR00449">
    <property type="entry name" value="RASTRNSFRMNG"/>
</dbReference>
<reference evidence="3" key="1">
    <citation type="submission" date="2021-09" db="EMBL/GenBank/DDBJ databases">
        <authorList>
            <consortium name="AG Swart"/>
            <person name="Singh M."/>
            <person name="Singh A."/>
            <person name="Seah K."/>
            <person name="Emmerich C."/>
        </authorList>
    </citation>
    <scope>NUCLEOTIDE SEQUENCE</scope>
    <source>
        <strain evidence="3">ATCC30299</strain>
    </source>
</reference>
<keyword evidence="1" id="KW-0547">Nucleotide-binding</keyword>
<accession>A0AAU9IZB6</accession>
<dbReference type="Gene3D" id="3.40.50.300">
    <property type="entry name" value="P-loop containing nucleotide triphosphate hydrolases"/>
    <property type="match status" value="1"/>
</dbReference>
<dbReference type="InterPro" id="IPR001806">
    <property type="entry name" value="Small_GTPase"/>
</dbReference>
<dbReference type="PANTHER" id="PTHR24072">
    <property type="entry name" value="RHO FAMILY GTPASE"/>
    <property type="match status" value="1"/>
</dbReference>
<comment type="caution">
    <text evidence="3">The sequence shown here is derived from an EMBL/GenBank/DDBJ whole genome shotgun (WGS) entry which is preliminary data.</text>
</comment>
<dbReference type="GO" id="GO:0003924">
    <property type="term" value="F:GTPase activity"/>
    <property type="evidence" value="ECO:0007669"/>
    <property type="project" value="InterPro"/>
</dbReference>
<dbReference type="InterPro" id="IPR005225">
    <property type="entry name" value="Small_GTP-bd"/>
</dbReference>
<dbReference type="PROSITE" id="PS51419">
    <property type="entry name" value="RAB"/>
    <property type="match status" value="1"/>
</dbReference>
<name>A0AAU9IZB6_9CILI</name>
<evidence type="ECO:0000313" key="4">
    <source>
        <dbReference type="Proteomes" id="UP001162131"/>
    </source>
</evidence>
<dbReference type="InterPro" id="IPR027417">
    <property type="entry name" value="P-loop_NTPase"/>
</dbReference>
<dbReference type="PROSITE" id="PS51421">
    <property type="entry name" value="RAS"/>
    <property type="match status" value="1"/>
</dbReference>
<dbReference type="SMART" id="SM00174">
    <property type="entry name" value="RHO"/>
    <property type="match status" value="1"/>
</dbReference>
<evidence type="ECO:0000313" key="3">
    <source>
        <dbReference type="EMBL" id="CAG9317431.1"/>
    </source>
</evidence>
<dbReference type="GO" id="GO:0005525">
    <property type="term" value="F:GTP binding"/>
    <property type="evidence" value="ECO:0007669"/>
    <property type="project" value="UniProtKB-KW"/>
</dbReference>
<protein>
    <submittedName>
        <fullName evidence="3">Uncharacterized protein</fullName>
    </submittedName>
</protein>
<sequence length="199" mass="22487">MNREIKCTILGDSDIGKTCMVASYTANTFPQVYTPTILDNYNALVNAGSEVVTLSIYDTSGRRDQEHADFRRPIIKASDIIIVCYSMISLPSLLNVRAYWYPEIQENNVNHVPVILVGTQKDQINHYSIEARNNRQEPAPDNRAQHLCAEVGFYSWLPCSALTQEGLKQVFDEAIKVCLKKNSPMVRKKKKTNKKCCGL</sequence>
<gene>
    <name evidence="3" type="ORF">BSTOLATCC_MIC18678</name>
</gene>
<dbReference type="Proteomes" id="UP001162131">
    <property type="component" value="Unassembled WGS sequence"/>
</dbReference>
<keyword evidence="2" id="KW-0342">GTP-binding</keyword>
<dbReference type="NCBIfam" id="TIGR00231">
    <property type="entry name" value="small_GTP"/>
    <property type="match status" value="1"/>
</dbReference>
<dbReference type="GO" id="GO:0007264">
    <property type="term" value="P:small GTPase-mediated signal transduction"/>
    <property type="evidence" value="ECO:0007669"/>
    <property type="project" value="InterPro"/>
</dbReference>
<dbReference type="EMBL" id="CAJZBQ010000018">
    <property type="protein sequence ID" value="CAG9317431.1"/>
    <property type="molecule type" value="Genomic_DNA"/>
</dbReference>
<dbReference type="CDD" id="cd00157">
    <property type="entry name" value="Rho"/>
    <property type="match status" value="1"/>
</dbReference>
<evidence type="ECO:0000256" key="1">
    <source>
        <dbReference type="ARBA" id="ARBA00022741"/>
    </source>
</evidence>
<dbReference type="SMART" id="SM00173">
    <property type="entry name" value="RAS"/>
    <property type="match status" value="1"/>
</dbReference>
<proteinExistence type="predicted"/>
<dbReference type="AlphaFoldDB" id="A0AAU9IZB6"/>
<dbReference type="Pfam" id="PF00071">
    <property type="entry name" value="Ras"/>
    <property type="match status" value="1"/>
</dbReference>
<organism evidence="3 4">
    <name type="scientific">Blepharisma stoltei</name>
    <dbReference type="NCBI Taxonomy" id="1481888"/>
    <lineage>
        <taxon>Eukaryota</taxon>
        <taxon>Sar</taxon>
        <taxon>Alveolata</taxon>
        <taxon>Ciliophora</taxon>
        <taxon>Postciliodesmatophora</taxon>
        <taxon>Heterotrichea</taxon>
        <taxon>Heterotrichida</taxon>
        <taxon>Blepharismidae</taxon>
        <taxon>Blepharisma</taxon>
    </lineage>
</organism>
<dbReference type="PROSITE" id="PS51420">
    <property type="entry name" value="RHO"/>
    <property type="match status" value="1"/>
</dbReference>
<dbReference type="InterPro" id="IPR003578">
    <property type="entry name" value="Small_GTPase_Rho"/>
</dbReference>
<dbReference type="SUPFAM" id="SSF52540">
    <property type="entry name" value="P-loop containing nucleoside triphosphate hydrolases"/>
    <property type="match status" value="1"/>
</dbReference>
<keyword evidence="4" id="KW-1185">Reference proteome</keyword>